<name>A0A8F2IFE6_9CAUD</name>
<evidence type="ECO:0000313" key="2">
    <source>
        <dbReference type="Proteomes" id="UP000683422"/>
    </source>
</evidence>
<keyword evidence="2" id="KW-1185">Reference proteome</keyword>
<reference evidence="1" key="1">
    <citation type="submission" date="2021-04" db="EMBL/GenBank/DDBJ databases">
        <authorList>
            <person name="Barnhill K.B."/>
            <person name="Biggs A.M."/>
            <person name="Bland J."/>
            <person name="Choudhary H.M."/>
            <person name="Crogan R.E."/>
            <person name="Finocchiaro A.B."/>
            <person name="Franco V."/>
            <person name="Fuller T.A."/>
            <person name="Hanwacker C.G."/>
            <person name="Howard Z.E."/>
            <person name="Iqbal M."/>
            <person name="Mathew A.M."/>
            <person name="Miller S."/>
            <person name="Padhye S."/>
            <person name="Rainey E."/>
            <person name="Rodriguez A."/>
            <person name="Stewart E."/>
            <person name="Otero L.A."/>
            <person name="Chase M.A."/>
            <person name="Pollenz R.S."/>
            <person name="Garlena R.A."/>
            <person name="Russell D.A."/>
            <person name="Jacobs-Sera D."/>
            <person name="Hatfull G.F."/>
        </authorList>
    </citation>
    <scope>NUCLEOTIDE SEQUENCE</scope>
</reference>
<protein>
    <submittedName>
        <fullName evidence="1">Uncharacterized protein</fullName>
    </submittedName>
</protein>
<gene>
    <name evidence="1" type="primary">39</name>
    <name evidence="1" type="ORF">SEA_VANLEE_39</name>
</gene>
<proteinExistence type="predicted"/>
<sequence length="60" mass="6390">MTPKAAILRDGEVIELDLIHVGEDGEGDPIYEALGPSLLPGDVPVFPEVRGTVRLLGPVR</sequence>
<dbReference type="RefSeq" id="YP_010755780.1">
    <property type="nucleotide sequence ID" value="NC_073474.1"/>
</dbReference>
<dbReference type="Proteomes" id="UP000683422">
    <property type="component" value="Segment"/>
</dbReference>
<organism evidence="1 2">
    <name type="scientific">Gordonia phage VanLee</name>
    <dbReference type="NCBI Taxonomy" id="2845816"/>
    <lineage>
        <taxon>Viruses</taxon>
        <taxon>Duplodnaviria</taxon>
        <taxon>Heunggongvirae</taxon>
        <taxon>Uroviricota</taxon>
        <taxon>Caudoviricetes</taxon>
        <taxon>Kruegerviridae</taxon>
        <taxon>Vanleevirus</taxon>
        <taxon>Vanleevirus vanlee</taxon>
    </lineage>
</organism>
<dbReference type="EMBL" id="MZ028627">
    <property type="protein sequence ID" value="QWS68156.1"/>
    <property type="molecule type" value="Genomic_DNA"/>
</dbReference>
<dbReference type="KEGG" id="vg:80020451"/>
<accession>A0A8F2IFE6</accession>
<evidence type="ECO:0000313" key="1">
    <source>
        <dbReference type="EMBL" id="QWS68156.1"/>
    </source>
</evidence>
<dbReference type="GeneID" id="80020451"/>